<dbReference type="CDD" id="cd07557">
    <property type="entry name" value="trimeric_dUTPase"/>
    <property type="match status" value="1"/>
</dbReference>
<dbReference type="Gene3D" id="2.70.40.10">
    <property type="match status" value="1"/>
</dbReference>
<keyword evidence="4" id="KW-0546">Nucleotide metabolism</keyword>
<organism evidence="7 8">
    <name type="scientific">Periweissella beninensis</name>
    <dbReference type="NCBI Taxonomy" id="504936"/>
    <lineage>
        <taxon>Bacteria</taxon>
        <taxon>Bacillati</taxon>
        <taxon>Bacillota</taxon>
        <taxon>Bacilli</taxon>
        <taxon>Lactobacillales</taxon>
        <taxon>Lactobacillaceae</taxon>
        <taxon>Periweissella</taxon>
    </lineage>
</organism>
<dbReference type="InterPro" id="IPR008181">
    <property type="entry name" value="dUTPase"/>
</dbReference>
<comment type="similarity">
    <text evidence="1">Belongs to the dUTPase family.</text>
</comment>
<dbReference type="PANTHER" id="PTHR11241:SF0">
    <property type="entry name" value="DEOXYURIDINE 5'-TRIPHOSPHATE NUCLEOTIDOHYDROLASE"/>
    <property type="match status" value="1"/>
</dbReference>
<keyword evidence="8" id="KW-1185">Reference proteome</keyword>
<dbReference type="RefSeq" id="WP_205144012.1">
    <property type="nucleotide sequence ID" value="NZ_JAFBDN010000017.1"/>
</dbReference>
<evidence type="ECO:0000259" key="6">
    <source>
        <dbReference type="Pfam" id="PF00692"/>
    </source>
</evidence>
<dbReference type="InterPro" id="IPR029054">
    <property type="entry name" value="dUTPase-like"/>
</dbReference>
<evidence type="ECO:0000256" key="3">
    <source>
        <dbReference type="ARBA" id="ARBA00022801"/>
    </source>
</evidence>
<dbReference type="InterPro" id="IPR033704">
    <property type="entry name" value="dUTPase_trimeric"/>
</dbReference>
<comment type="catalytic activity">
    <reaction evidence="5">
        <text>dUTP + H2O = dUMP + diphosphate + H(+)</text>
        <dbReference type="Rhea" id="RHEA:10248"/>
        <dbReference type="ChEBI" id="CHEBI:15377"/>
        <dbReference type="ChEBI" id="CHEBI:15378"/>
        <dbReference type="ChEBI" id="CHEBI:33019"/>
        <dbReference type="ChEBI" id="CHEBI:61555"/>
        <dbReference type="ChEBI" id="CHEBI:246422"/>
        <dbReference type="EC" id="3.6.1.23"/>
    </reaction>
</comment>
<dbReference type="Proteomes" id="UP001057481">
    <property type="component" value="Unassembled WGS sequence"/>
</dbReference>
<evidence type="ECO:0000313" key="8">
    <source>
        <dbReference type="Proteomes" id="UP001057481"/>
    </source>
</evidence>
<dbReference type="EC" id="3.6.1.23" evidence="2"/>
<evidence type="ECO:0000256" key="4">
    <source>
        <dbReference type="ARBA" id="ARBA00023080"/>
    </source>
</evidence>
<keyword evidence="3" id="KW-0378">Hydrolase</keyword>
<dbReference type="EMBL" id="JAGMVS010000040">
    <property type="protein sequence ID" value="MCM2436871.1"/>
    <property type="molecule type" value="Genomic_DNA"/>
</dbReference>
<comment type="caution">
    <text evidence="7">The sequence shown here is derived from an EMBL/GenBank/DDBJ whole genome shotgun (WGS) entry which is preliminary data.</text>
</comment>
<reference evidence="7" key="1">
    <citation type="submission" date="2021-04" db="EMBL/GenBank/DDBJ databases">
        <title>Taxonomic assessment of Weissella genus.</title>
        <authorList>
            <person name="Fanelli F."/>
            <person name="Chieffi D."/>
            <person name="Dell'Aquila A."/>
            <person name="Gyu-Sung C."/>
            <person name="Franz C.M.A.P."/>
            <person name="Fusco V."/>
        </authorList>
    </citation>
    <scope>NUCLEOTIDE SEQUENCE</scope>
    <source>
        <strain evidence="7">LMG 25373</strain>
    </source>
</reference>
<dbReference type="PANTHER" id="PTHR11241">
    <property type="entry name" value="DEOXYURIDINE 5'-TRIPHOSPHATE NUCLEOTIDOHYDROLASE"/>
    <property type="match status" value="1"/>
</dbReference>
<evidence type="ECO:0000256" key="2">
    <source>
        <dbReference type="ARBA" id="ARBA00012379"/>
    </source>
</evidence>
<dbReference type="Pfam" id="PF00692">
    <property type="entry name" value="dUTPase"/>
    <property type="match status" value="1"/>
</dbReference>
<feature type="domain" description="dUTPase-like" evidence="6">
    <location>
        <begin position="74"/>
        <end position="177"/>
    </location>
</feature>
<sequence length="183" mass="20497">MKRGFEIVSKYLDQNVNLPKRATNQAAGYDFEVAIDYVVPSIWKYGFLKALKTILQEKIINDDQGHNAQQIIKPVLVPTGIKAYMEKNEVLMLINRSSGPLKKSLILPNAVGVIDADYYNNEKNEGEIFVQLLNFGLRDVTLRKGERIAQGIFMPFLLTDNDAMTSKQVRQGGFGSSDNNVGL</sequence>
<gene>
    <name evidence="7" type="ORF">KAK10_02850</name>
</gene>
<proteinExistence type="inferred from homology"/>
<evidence type="ECO:0000256" key="5">
    <source>
        <dbReference type="ARBA" id="ARBA00047686"/>
    </source>
</evidence>
<dbReference type="InterPro" id="IPR036157">
    <property type="entry name" value="dUTPase-like_sf"/>
</dbReference>
<accession>A0ABT0VGB8</accession>
<protein>
    <recommendedName>
        <fullName evidence="2">dUTP diphosphatase</fullName>
        <ecNumber evidence="2">3.6.1.23</ecNumber>
    </recommendedName>
</protein>
<evidence type="ECO:0000256" key="1">
    <source>
        <dbReference type="ARBA" id="ARBA00006581"/>
    </source>
</evidence>
<name>A0ABT0VGB8_9LACO</name>
<evidence type="ECO:0000313" key="7">
    <source>
        <dbReference type="EMBL" id="MCM2436871.1"/>
    </source>
</evidence>
<dbReference type="SUPFAM" id="SSF51283">
    <property type="entry name" value="dUTPase-like"/>
    <property type="match status" value="1"/>
</dbReference>